<dbReference type="RefSeq" id="WP_190291102.1">
    <property type="nucleotide sequence ID" value="NZ_JABFCZ010000009.1"/>
</dbReference>
<dbReference type="Gene3D" id="1.10.10.10">
    <property type="entry name" value="Winged helix-like DNA-binding domain superfamily/Winged helix DNA-binding domain"/>
    <property type="match status" value="1"/>
</dbReference>
<reference evidence="2" key="1">
    <citation type="submission" date="2020-05" db="EMBL/GenBank/DDBJ databases">
        <title>Identification of trans-AT polyketide cluster in two marine bacteria, producers of a novel glutaramide-containing polyketide sesbanimide D and analogs.</title>
        <authorList>
            <person name="Kacar D."/>
            <person name="Rodriguez P."/>
            <person name="Canedo L."/>
            <person name="Gonzalez E."/>
            <person name="Galan B."/>
            <person name="De La Calle F."/>
            <person name="Garcia J.L."/>
        </authorList>
    </citation>
    <scope>NUCLEOTIDE SEQUENCE</scope>
    <source>
        <strain evidence="2">PHM038</strain>
    </source>
</reference>
<comment type="caution">
    <text evidence="2">The sequence shown here is derived from an EMBL/GenBank/DDBJ whole genome shotgun (WGS) entry which is preliminary data.</text>
</comment>
<dbReference type="Proteomes" id="UP000598467">
    <property type="component" value="Unassembled WGS sequence"/>
</dbReference>
<dbReference type="InterPro" id="IPR000792">
    <property type="entry name" value="Tscrpt_reg_LuxR_C"/>
</dbReference>
<dbReference type="SMART" id="SM00421">
    <property type="entry name" value="HTH_LUXR"/>
    <property type="match status" value="1"/>
</dbReference>
<evidence type="ECO:0000313" key="2">
    <source>
        <dbReference type="EMBL" id="MBD1546426.1"/>
    </source>
</evidence>
<dbReference type="EMBL" id="JABFCZ010000009">
    <property type="protein sequence ID" value="MBD1546426.1"/>
    <property type="molecule type" value="Genomic_DNA"/>
</dbReference>
<dbReference type="InterPro" id="IPR036388">
    <property type="entry name" value="WH-like_DNA-bd_sf"/>
</dbReference>
<gene>
    <name evidence="2" type="ORF">HK439_09145</name>
</gene>
<evidence type="ECO:0000313" key="3">
    <source>
        <dbReference type="Proteomes" id="UP000598467"/>
    </source>
</evidence>
<name>A0A926S5F5_9HYPH</name>
<sequence>MQLDREGLLQKLYSAALLEGGLTGVLADLAIAFPDLPISYQAQCVYQNEFYDCAFYNHGPDVLEKLSRVESANPFPPIALNCDVSDIVQTAHTISPQEMEKTDFYDEFCRENIHINRATGIILHRQGADSAFVAANFPKEFSDEDEARANDVMRFLRPHFQGAFKLLLEVRKREVNTARYGFWLEQIPTPAFVVDGGRRLIHMNTLAEQTLKRDDALTTSPGAVLTSSDILVRKRIEDAIGRAQATSSPVGPVFLRGPGQRGSFFFVLPVRPEGQVHPSLAPFLGPRMPFLVTYFNPEDRPKTAQGVLAGALGVTERESALLQELIYGSSLREAADRLGIAYNTARNQLASVHTKTGTRSQSDVVRMGAQLLARLPGTPELGLG</sequence>
<dbReference type="InterPro" id="IPR016032">
    <property type="entry name" value="Sig_transdc_resp-reg_C-effctor"/>
</dbReference>
<accession>A0A926S5F5</accession>
<dbReference type="SUPFAM" id="SSF46894">
    <property type="entry name" value="C-terminal effector domain of the bipartite response regulators"/>
    <property type="match status" value="1"/>
</dbReference>
<evidence type="ECO:0000259" key="1">
    <source>
        <dbReference type="SMART" id="SM00421"/>
    </source>
</evidence>
<proteinExistence type="predicted"/>
<dbReference type="AlphaFoldDB" id="A0A926S5F5"/>
<dbReference type="GO" id="GO:0006355">
    <property type="term" value="P:regulation of DNA-templated transcription"/>
    <property type="evidence" value="ECO:0007669"/>
    <property type="project" value="InterPro"/>
</dbReference>
<organism evidence="2 3">
    <name type="scientific">Roseibium aggregatum</name>
    <dbReference type="NCBI Taxonomy" id="187304"/>
    <lineage>
        <taxon>Bacteria</taxon>
        <taxon>Pseudomonadati</taxon>
        <taxon>Pseudomonadota</taxon>
        <taxon>Alphaproteobacteria</taxon>
        <taxon>Hyphomicrobiales</taxon>
        <taxon>Stappiaceae</taxon>
        <taxon>Roseibium</taxon>
    </lineage>
</organism>
<dbReference type="GO" id="GO:0003677">
    <property type="term" value="F:DNA binding"/>
    <property type="evidence" value="ECO:0007669"/>
    <property type="project" value="InterPro"/>
</dbReference>
<protein>
    <submittedName>
        <fullName evidence="2">Helix-turn-helix transcriptional regulator</fullName>
    </submittedName>
</protein>
<feature type="domain" description="HTH luxR-type" evidence="1">
    <location>
        <begin position="311"/>
        <end position="368"/>
    </location>
</feature>